<dbReference type="InterPro" id="IPR051745">
    <property type="entry name" value="Intracell_Transport_Effector"/>
</dbReference>
<proteinExistence type="predicted"/>
<dbReference type="PANTHER" id="PTHR14555">
    <property type="entry name" value="MYELIN-ASSOCIATED OLIGODENDROCYTIC BASIC PROTEIN MOBP -RELATED"/>
    <property type="match status" value="1"/>
</dbReference>
<dbReference type="InterPro" id="IPR041282">
    <property type="entry name" value="FYVE_2"/>
</dbReference>
<dbReference type="PROSITE" id="PS50916">
    <property type="entry name" value="RABBD"/>
    <property type="match status" value="1"/>
</dbReference>
<name>A0AAV2SY81_CALDB</name>
<evidence type="ECO:0000259" key="2">
    <source>
        <dbReference type="PROSITE" id="PS50916"/>
    </source>
</evidence>
<dbReference type="GO" id="GO:0017022">
    <property type="term" value="F:myosin binding"/>
    <property type="evidence" value="ECO:0007669"/>
    <property type="project" value="TreeGrafter"/>
</dbReference>
<organism evidence="3 4">
    <name type="scientific">Calicophoron daubneyi</name>
    <name type="common">Rumen fluke</name>
    <name type="synonym">Paramphistomum daubneyi</name>
    <dbReference type="NCBI Taxonomy" id="300641"/>
    <lineage>
        <taxon>Eukaryota</taxon>
        <taxon>Metazoa</taxon>
        <taxon>Spiralia</taxon>
        <taxon>Lophotrochozoa</taxon>
        <taxon>Platyhelminthes</taxon>
        <taxon>Trematoda</taxon>
        <taxon>Digenea</taxon>
        <taxon>Plagiorchiida</taxon>
        <taxon>Pronocephalata</taxon>
        <taxon>Paramphistomoidea</taxon>
        <taxon>Paramphistomidae</taxon>
        <taxon>Calicophoron</taxon>
    </lineage>
</organism>
<dbReference type="Gene3D" id="3.30.40.10">
    <property type="entry name" value="Zinc/RING finger domain, C3HC4 (zinc finger)"/>
    <property type="match status" value="1"/>
</dbReference>
<dbReference type="GO" id="GO:0003779">
    <property type="term" value="F:actin binding"/>
    <property type="evidence" value="ECO:0007669"/>
    <property type="project" value="TreeGrafter"/>
</dbReference>
<dbReference type="AlphaFoldDB" id="A0AAV2SY81"/>
<dbReference type="EMBL" id="CAXLJL010000001">
    <property type="protein sequence ID" value="CAL5129355.1"/>
    <property type="molecule type" value="Genomic_DNA"/>
</dbReference>
<dbReference type="InterPro" id="IPR013083">
    <property type="entry name" value="Znf_RING/FYVE/PHD"/>
</dbReference>
<protein>
    <recommendedName>
        <fullName evidence="2">RabBD domain-containing protein</fullName>
    </recommendedName>
</protein>
<dbReference type="GO" id="GO:0031267">
    <property type="term" value="F:small GTPase binding"/>
    <property type="evidence" value="ECO:0007669"/>
    <property type="project" value="InterPro"/>
</dbReference>
<dbReference type="Proteomes" id="UP001497525">
    <property type="component" value="Unassembled WGS sequence"/>
</dbReference>
<dbReference type="InterPro" id="IPR011011">
    <property type="entry name" value="Znf_FYVE_PHD"/>
</dbReference>
<dbReference type="InterPro" id="IPR010911">
    <property type="entry name" value="Rab_BD"/>
</dbReference>
<dbReference type="GO" id="GO:0030864">
    <property type="term" value="C:cortical actin cytoskeleton"/>
    <property type="evidence" value="ECO:0007669"/>
    <property type="project" value="TreeGrafter"/>
</dbReference>
<dbReference type="SUPFAM" id="SSF57903">
    <property type="entry name" value="FYVE/PHD zinc finger"/>
    <property type="match status" value="1"/>
</dbReference>
<comment type="caution">
    <text evidence="3">The sequence shown here is derived from an EMBL/GenBank/DDBJ whole genome shotgun (WGS) entry which is preliminary data.</text>
</comment>
<dbReference type="GO" id="GO:0006886">
    <property type="term" value="P:intracellular protein transport"/>
    <property type="evidence" value="ECO:0007669"/>
    <property type="project" value="InterPro"/>
</dbReference>
<accession>A0AAV2SY81</accession>
<feature type="domain" description="RabBD" evidence="2">
    <location>
        <begin position="57"/>
        <end position="177"/>
    </location>
</feature>
<feature type="region of interest" description="Disordered" evidence="1">
    <location>
        <begin position="1"/>
        <end position="47"/>
    </location>
</feature>
<sequence length="205" mass="23277">MEAINNGYSSPRTRGNQPSRLSQKASVDGYRTLPSRLQPQTSSNGGDMAVLQSALDKVDLSYLSDEERAKLLGVVQRDLEIRAAEKQRLNRFRSSILRHDREAAAKSQNTVAESNNCLLCGRKFYVLFQPKQICSSCQRPVCRQCSEQIPGTEKVLCSLCVRETGYRAMKCNWFYDTVLTRFREFGSTTVVKNLFGNKYQLFRSP</sequence>
<feature type="compositionally biased region" description="Polar residues" evidence="1">
    <location>
        <begin position="1"/>
        <end position="25"/>
    </location>
</feature>
<reference evidence="3" key="1">
    <citation type="submission" date="2024-06" db="EMBL/GenBank/DDBJ databases">
        <authorList>
            <person name="Liu X."/>
            <person name="Lenzi L."/>
            <person name="Haldenby T S."/>
            <person name="Uol C."/>
        </authorList>
    </citation>
    <scope>NUCLEOTIDE SEQUENCE</scope>
</reference>
<evidence type="ECO:0000313" key="4">
    <source>
        <dbReference type="Proteomes" id="UP001497525"/>
    </source>
</evidence>
<evidence type="ECO:0000313" key="3">
    <source>
        <dbReference type="EMBL" id="CAL5129355.1"/>
    </source>
</evidence>
<dbReference type="Pfam" id="PF02318">
    <property type="entry name" value="FYVE_2"/>
    <property type="match status" value="1"/>
</dbReference>
<evidence type="ECO:0000256" key="1">
    <source>
        <dbReference type="SAM" id="MobiDB-lite"/>
    </source>
</evidence>
<feature type="compositionally biased region" description="Polar residues" evidence="1">
    <location>
        <begin position="35"/>
        <end position="45"/>
    </location>
</feature>
<dbReference type="PANTHER" id="PTHR14555:SF3">
    <property type="entry name" value="RABBD DOMAIN-CONTAINING PROTEIN"/>
    <property type="match status" value="1"/>
</dbReference>
<gene>
    <name evidence="3" type="ORF">CDAUBV1_LOCUS286</name>
</gene>